<dbReference type="InterPro" id="IPR019787">
    <property type="entry name" value="Znf_PHD-finger"/>
</dbReference>
<dbReference type="Gene3D" id="1.10.472.30">
    <property type="entry name" value="Transcription elongation factor S-II, central domain"/>
    <property type="match status" value="1"/>
</dbReference>
<dbReference type="OrthoDB" id="1884872at2759"/>
<comment type="caution">
    <text evidence="8">The sequence shown here is derived from an EMBL/GenBank/DDBJ whole genome shotgun (WGS) entry which is preliminary data.</text>
</comment>
<keyword evidence="9" id="KW-1185">Reference proteome</keyword>
<evidence type="ECO:0000313" key="8">
    <source>
        <dbReference type="EMBL" id="GFY55157.1"/>
    </source>
</evidence>
<dbReference type="CDD" id="cd15552">
    <property type="entry name" value="PHD_PHF3_like"/>
    <property type="match status" value="1"/>
</dbReference>
<dbReference type="InterPro" id="IPR013083">
    <property type="entry name" value="Znf_RING/FYVE/PHD"/>
</dbReference>
<dbReference type="Proteomes" id="UP000886998">
    <property type="component" value="Unassembled WGS sequence"/>
</dbReference>
<feature type="compositionally biased region" description="Polar residues" evidence="5">
    <location>
        <begin position="190"/>
        <end position="212"/>
    </location>
</feature>
<organism evidence="8 9">
    <name type="scientific">Trichonephila inaurata madagascariensis</name>
    <dbReference type="NCBI Taxonomy" id="2747483"/>
    <lineage>
        <taxon>Eukaryota</taxon>
        <taxon>Metazoa</taxon>
        <taxon>Ecdysozoa</taxon>
        <taxon>Arthropoda</taxon>
        <taxon>Chelicerata</taxon>
        <taxon>Arachnida</taxon>
        <taxon>Araneae</taxon>
        <taxon>Araneomorphae</taxon>
        <taxon>Entelegynae</taxon>
        <taxon>Araneoidea</taxon>
        <taxon>Nephilidae</taxon>
        <taxon>Trichonephila</taxon>
        <taxon>Trichonephila inaurata</taxon>
    </lineage>
</organism>
<feature type="domain" description="TFIIS central" evidence="7">
    <location>
        <begin position="449"/>
        <end position="569"/>
    </location>
</feature>
<dbReference type="SUPFAM" id="SSF57903">
    <property type="entry name" value="FYVE/PHD zinc finger"/>
    <property type="match status" value="1"/>
</dbReference>
<feature type="region of interest" description="Disordered" evidence="5">
    <location>
        <begin position="125"/>
        <end position="147"/>
    </location>
</feature>
<dbReference type="PANTHER" id="PTHR11477">
    <property type="entry name" value="TRANSCRIPTION FACTOR S-II ZINC FINGER DOMAIN-CONTAINING PROTEIN"/>
    <property type="match status" value="1"/>
</dbReference>
<dbReference type="InterPro" id="IPR037259">
    <property type="entry name" value="BRK_sf"/>
</dbReference>
<dbReference type="PROSITE" id="PS51321">
    <property type="entry name" value="TFIIS_CENTRAL"/>
    <property type="match status" value="1"/>
</dbReference>
<evidence type="ECO:0000256" key="3">
    <source>
        <dbReference type="ARBA" id="ARBA00022833"/>
    </source>
</evidence>
<dbReference type="Gene3D" id="3.30.40.10">
    <property type="entry name" value="Zinc/RING finger domain, C3HC4 (zinc finger)"/>
    <property type="match status" value="1"/>
</dbReference>
<dbReference type="SMART" id="SM00249">
    <property type="entry name" value="PHD"/>
    <property type="match status" value="1"/>
</dbReference>
<evidence type="ECO:0000256" key="4">
    <source>
        <dbReference type="PROSITE-ProRule" id="PRU00146"/>
    </source>
</evidence>
<reference evidence="8" key="1">
    <citation type="submission" date="2020-08" db="EMBL/GenBank/DDBJ databases">
        <title>Multicomponent nature underlies the extraordinary mechanical properties of spider dragline silk.</title>
        <authorList>
            <person name="Kono N."/>
            <person name="Nakamura H."/>
            <person name="Mori M."/>
            <person name="Yoshida Y."/>
            <person name="Ohtoshi R."/>
            <person name="Malay A.D."/>
            <person name="Moran D.A.P."/>
            <person name="Tomita M."/>
            <person name="Numata K."/>
            <person name="Arakawa K."/>
        </authorList>
    </citation>
    <scope>NUCLEOTIDE SEQUENCE</scope>
</reference>
<protein>
    <submittedName>
        <fullName evidence="8">PHD finger protein 3</fullName>
    </submittedName>
</protein>
<dbReference type="AlphaFoldDB" id="A0A8X7C6D3"/>
<evidence type="ECO:0000313" key="9">
    <source>
        <dbReference type="Proteomes" id="UP000886998"/>
    </source>
</evidence>
<keyword evidence="2 4" id="KW-0863">Zinc-finger</keyword>
<dbReference type="GO" id="GO:0008270">
    <property type="term" value="F:zinc ion binding"/>
    <property type="evidence" value="ECO:0007669"/>
    <property type="project" value="UniProtKB-KW"/>
</dbReference>
<keyword evidence="1" id="KW-0479">Metal-binding</keyword>
<feature type="region of interest" description="Disordered" evidence="5">
    <location>
        <begin position="255"/>
        <end position="277"/>
    </location>
</feature>
<evidence type="ECO:0000259" key="6">
    <source>
        <dbReference type="PROSITE" id="PS50016"/>
    </source>
</evidence>
<gene>
    <name evidence="8" type="primary">PHF3</name>
    <name evidence="8" type="ORF">TNIN_89931</name>
</gene>
<sequence>MQRFMIQCDKCKEWFHGSCVGVTKLYGRQLEQQKKEWICPVCRMKGGTFLPQDEKSHNEIYELENLHRKNSKKSVKANNRCGTHEKIEAISDTQNFVNLENIKTPVHDFEAPVLDFKTPVHEAKTSVHEVKSPVHETKTPMHEVKSPVQEERIHVLEEHCFVQEIQTSIPEVNTAIEKLNTCVQEVKTPVKSSTNDGSLNSGSFLKKGNSNAKMMPKAEKGSKKKNSKQSAPVAPKQNLLVNLLPLAHRRKISMSSKKFASSTMKSRAQKKSPMPKQSVFLSEDIVQNKKDTNIKTPSHDAEKPNFESTSLRIKKRASVPLKEKGNIKKKLSCVYCNIEAKANACYCSDSCIEKYATECLNTMREAKGTSTGVDFDSQRLVVLDRLKGNVITSENGPTAGEIISWLKANPSFIIFPSPSVPSVKKVKECDSTSGAEKKDAADKKAKATIRLNVRKTLKNILMDRCKNADDIEMLEEDVQKIAVKIEEELNSLFKDNSFKYRAKYRSLMFNIKDPRNQGLFRKILKGNIPPDRLVRMSPEELASLELARWREQENQHLLDMIKRVQLEQQKSGNGLFLKKTHKGEVEIEDDLTSVIEDIPKTQPKDILEDLEQREEEVEDSTHIHRSHLFDLNCTSKKSASKAVAEKSPVSNSGEDSLDRESTSSVSFVSPVVGVKPCIIEPSSKAVWKGFIVMQEVAKFVTSAYKVSGHTDRLQADLPDTICVCGRIIPDQVWDYLSKIKQSGNKVQFILYSYC</sequence>
<dbReference type="Pfam" id="PF07500">
    <property type="entry name" value="TFIIS_M"/>
    <property type="match status" value="1"/>
</dbReference>
<name>A0A8X7C6D3_9ARAC</name>
<dbReference type="SUPFAM" id="SSF46942">
    <property type="entry name" value="Elongation factor TFIIS domain 2"/>
    <property type="match status" value="1"/>
</dbReference>
<evidence type="ECO:0000256" key="2">
    <source>
        <dbReference type="ARBA" id="ARBA00022771"/>
    </source>
</evidence>
<evidence type="ECO:0000256" key="1">
    <source>
        <dbReference type="ARBA" id="ARBA00022723"/>
    </source>
</evidence>
<dbReference type="Pfam" id="PF00628">
    <property type="entry name" value="PHD"/>
    <property type="match status" value="1"/>
</dbReference>
<dbReference type="GO" id="GO:0005634">
    <property type="term" value="C:nucleus"/>
    <property type="evidence" value="ECO:0007669"/>
    <property type="project" value="TreeGrafter"/>
</dbReference>
<dbReference type="SUPFAM" id="SSF160481">
    <property type="entry name" value="BRK domain-like"/>
    <property type="match status" value="1"/>
</dbReference>
<dbReference type="InterPro" id="IPR003618">
    <property type="entry name" value="TFIIS_cen_dom"/>
</dbReference>
<dbReference type="GO" id="GO:0006351">
    <property type="term" value="P:DNA-templated transcription"/>
    <property type="evidence" value="ECO:0007669"/>
    <property type="project" value="InterPro"/>
</dbReference>
<dbReference type="InterPro" id="IPR012921">
    <property type="entry name" value="SPOC_C"/>
</dbReference>
<evidence type="ECO:0000259" key="7">
    <source>
        <dbReference type="PROSITE" id="PS51321"/>
    </source>
</evidence>
<dbReference type="EMBL" id="BMAV01010222">
    <property type="protein sequence ID" value="GFY55157.1"/>
    <property type="molecule type" value="Genomic_DNA"/>
</dbReference>
<dbReference type="Pfam" id="PF07744">
    <property type="entry name" value="SPOC"/>
    <property type="match status" value="1"/>
</dbReference>
<feature type="region of interest" description="Disordered" evidence="5">
    <location>
        <begin position="189"/>
        <end position="236"/>
    </location>
</feature>
<evidence type="ECO:0000256" key="5">
    <source>
        <dbReference type="SAM" id="MobiDB-lite"/>
    </source>
</evidence>
<dbReference type="PROSITE" id="PS50016">
    <property type="entry name" value="ZF_PHD_2"/>
    <property type="match status" value="1"/>
</dbReference>
<accession>A0A8X7C6D3</accession>
<dbReference type="InterPro" id="IPR036575">
    <property type="entry name" value="TFIIS_cen_dom_sf"/>
</dbReference>
<dbReference type="InterPro" id="IPR001965">
    <property type="entry name" value="Znf_PHD"/>
</dbReference>
<dbReference type="SMART" id="SM00510">
    <property type="entry name" value="TFS2M"/>
    <property type="match status" value="1"/>
</dbReference>
<dbReference type="InterPro" id="IPR011011">
    <property type="entry name" value="Znf_FYVE_PHD"/>
</dbReference>
<feature type="compositionally biased region" description="Polar residues" evidence="5">
    <location>
        <begin position="255"/>
        <end position="266"/>
    </location>
</feature>
<keyword evidence="3" id="KW-0862">Zinc</keyword>
<proteinExistence type="predicted"/>
<feature type="domain" description="PHD-type" evidence="6">
    <location>
        <begin position="1"/>
        <end position="45"/>
    </location>
</feature>
<dbReference type="PANTHER" id="PTHR11477:SF51">
    <property type="entry name" value="PROTEIN PARTNER OF SNF, ISOFORM B"/>
    <property type="match status" value="1"/>
</dbReference>